<dbReference type="AlphaFoldDB" id="A0A917L286"/>
<feature type="compositionally biased region" description="Low complexity" evidence="1">
    <location>
        <begin position="43"/>
        <end position="60"/>
    </location>
</feature>
<accession>A0A917L286</accession>
<evidence type="ECO:0000313" key="3">
    <source>
        <dbReference type="Proteomes" id="UP000661507"/>
    </source>
</evidence>
<comment type="caution">
    <text evidence="2">The sequence shown here is derived from an EMBL/GenBank/DDBJ whole genome shotgun (WGS) entry which is preliminary data.</text>
</comment>
<proteinExistence type="predicted"/>
<evidence type="ECO:0000256" key="1">
    <source>
        <dbReference type="SAM" id="MobiDB-lite"/>
    </source>
</evidence>
<protein>
    <submittedName>
        <fullName evidence="2">Uncharacterized protein</fullName>
    </submittedName>
</protein>
<evidence type="ECO:0000313" key="2">
    <source>
        <dbReference type="EMBL" id="GGJ41322.1"/>
    </source>
</evidence>
<feature type="region of interest" description="Disordered" evidence="1">
    <location>
        <begin position="36"/>
        <end position="60"/>
    </location>
</feature>
<reference evidence="2" key="1">
    <citation type="journal article" date="2014" name="Int. J. Syst. Evol. Microbiol.">
        <title>Complete genome sequence of Corynebacterium casei LMG S-19264T (=DSM 44701T), isolated from a smear-ripened cheese.</title>
        <authorList>
            <consortium name="US DOE Joint Genome Institute (JGI-PGF)"/>
            <person name="Walter F."/>
            <person name="Albersmeier A."/>
            <person name="Kalinowski J."/>
            <person name="Ruckert C."/>
        </authorList>
    </citation>
    <scope>NUCLEOTIDE SEQUENCE</scope>
    <source>
        <strain evidence="2">CGMCC 1.3617</strain>
    </source>
</reference>
<dbReference type="Proteomes" id="UP000661507">
    <property type="component" value="Unassembled WGS sequence"/>
</dbReference>
<gene>
    <name evidence="2" type="ORF">GCM10011320_56090</name>
</gene>
<name>A0A917L286_9PROT</name>
<reference evidence="2" key="2">
    <citation type="submission" date="2020-09" db="EMBL/GenBank/DDBJ databases">
        <authorList>
            <person name="Sun Q."/>
            <person name="Zhou Y."/>
        </authorList>
    </citation>
    <scope>NUCLEOTIDE SEQUENCE</scope>
    <source>
        <strain evidence="2">CGMCC 1.3617</strain>
    </source>
</reference>
<dbReference type="EMBL" id="BMKW01000020">
    <property type="protein sequence ID" value="GGJ41322.1"/>
    <property type="molecule type" value="Genomic_DNA"/>
</dbReference>
<sequence length="85" mass="8852">MRGGGVERCVFALPGRWGRARGIGAASATQLVGPNASAAIQPSSRAATRSRARDISSSANSRGTQIVIRMGIGLLQERFGVRSGR</sequence>
<keyword evidence="3" id="KW-1185">Reference proteome</keyword>
<organism evidence="2 3">
    <name type="scientific">Neoroseomonas lacus</name>
    <dbReference type="NCBI Taxonomy" id="287609"/>
    <lineage>
        <taxon>Bacteria</taxon>
        <taxon>Pseudomonadati</taxon>
        <taxon>Pseudomonadota</taxon>
        <taxon>Alphaproteobacteria</taxon>
        <taxon>Acetobacterales</taxon>
        <taxon>Acetobacteraceae</taxon>
        <taxon>Neoroseomonas</taxon>
    </lineage>
</organism>